<dbReference type="InterPro" id="IPR005064">
    <property type="entry name" value="BUG"/>
</dbReference>
<dbReference type="Proteomes" id="UP000245048">
    <property type="component" value="Unassembled WGS sequence"/>
</dbReference>
<gene>
    <name evidence="3" type="ORF">CR165_23310</name>
</gene>
<evidence type="ECO:0000313" key="3">
    <source>
        <dbReference type="EMBL" id="PWC26418.1"/>
    </source>
</evidence>
<dbReference type="InterPro" id="IPR042100">
    <property type="entry name" value="Bug_dom1"/>
</dbReference>
<dbReference type="PIRSF" id="PIRSF017082">
    <property type="entry name" value="YflP"/>
    <property type="match status" value="1"/>
</dbReference>
<evidence type="ECO:0000256" key="1">
    <source>
        <dbReference type="ARBA" id="ARBA00006987"/>
    </source>
</evidence>
<dbReference type="PANTHER" id="PTHR42928:SF5">
    <property type="entry name" value="BLR1237 PROTEIN"/>
    <property type="match status" value="1"/>
</dbReference>
<dbReference type="SUPFAM" id="SSF53850">
    <property type="entry name" value="Periplasmic binding protein-like II"/>
    <property type="match status" value="1"/>
</dbReference>
<dbReference type="PANTHER" id="PTHR42928">
    <property type="entry name" value="TRICARBOXYLATE-BINDING PROTEIN"/>
    <property type="match status" value="1"/>
</dbReference>
<keyword evidence="4" id="KW-1185">Reference proteome</keyword>
<dbReference type="Pfam" id="PF03401">
    <property type="entry name" value="TctC"/>
    <property type="match status" value="1"/>
</dbReference>
<organism evidence="3 4">
    <name type="scientific">Teichococcus aestuarii</name>
    <dbReference type="NCBI Taxonomy" id="568898"/>
    <lineage>
        <taxon>Bacteria</taxon>
        <taxon>Pseudomonadati</taxon>
        <taxon>Pseudomonadota</taxon>
        <taxon>Alphaproteobacteria</taxon>
        <taxon>Acetobacterales</taxon>
        <taxon>Roseomonadaceae</taxon>
        <taxon>Roseomonas</taxon>
    </lineage>
</organism>
<dbReference type="Gene3D" id="3.40.190.150">
    <property type="entry name" value="Bordetella uptake gene, domain 1"/>
    <property type="match status" value="1"/>
</dbReference>
<name>A0A2U1UXQ8_9PROT</name>
<accession>A0A2U1UXQ8</accession>
<proteinExistence type="inferred from homology"/>
<dbReference type="EMBL" id="PDOA01000042">
    <property type="protein sequence ID" value="PWC26418.1"/>
    <property type="molecule type" value="Genomic_DNA"/>
</dbReference>
<evidence type="ECO:0000313" key="4">
    <source>
        <dbReference type="Proteomes" id="UP000245048"/>
    </source>
</evidence>
<feature type="region of interest" description="Disordered" evidence="2">
    <location>
        <begin position="1"/>
        <end position="20"/>
    </location>
</feature>
<comment type="similarity">
    <text evidence="1">Belongs to the UPF0065 (bug) family.</text>
</comment>
<evidence type="ECO:0008006" key="5">
    <source>
        <dbReference type="Google" id="ProtNLM"/>
    </source>
</evidence>
<dbReference type="Gene3D" id="3.40.190.10">
    <property type="entry name" value="Periplasmic binding protein-like II"/>
    <property type="match status" value="1"/>
</dbReference>
<sequence>MPGAKTNARGGTGMTDTPKLGRRAALLATPSLLLAARTVRAQAGEWPNRPVRVIVPWPPGGTADVVARLLFAAAAEATGQPFVIENRAGATGTIGAAAAAQAAPDGYTVLYGSTGLSVEAALFKNLSYSAQRDFVPVFRSITVPQLLLVNPKVKATTPAELIALSKATPGGLNGASAGIGSIQHLALELFARESGAPVNHVPYRGGAPIYADLMSGQVDLYLGNVNGPIAFLKEGTLRALAHTGRGRLASLPDLPPLSDTLPGFETYEWNGVFVPKGTPDAIVARLNALLNAAQAKPDIAAKLRAQELQTEPNTPQQFAEFFQAQSRRWQGFVKEAGITLE</sequence>
<reference evidence="4" key="1">
    <citation type="submission" date="2017-10" db="EMBL/GenBank/DDBJ databases">
        <authorList>
            <person name="Toshchakov S.V."/>
            <person name="Goeva M.A."/>
        </authorList>
    </citation>
    <scope>NUCLEOTIDE SEQUENCE [LARGE SCALE GENOMIC DNA]</scope>
    <source>
        <strain evidence="4">JR1/69-1-13</strain>
    </source>
</reference>
<evidence type="ECO:0000256" key="2">
    <source>
        <dbReference type="SAM" id="MobiDB-lite"/>
    </source>
</evidence>
<dbReference type="OrthoDB" id="7253733at2"/>
<protein>
    <recommendedName>
        <fullName evidence="5">Tripartite tricarboxylate transporter substrate binding protein</fullName>
    </recommendedName>
</protein>
<dbReference type="AlphaFoldDB" id="A0A2U1UXQ8"/>
<comment type="caution">
    <text evidence="3">The sequence shown here is derived from an EMBL/GenBank/DDBJ whole genome shotgun (WGS) entry which is preliminary data.</text>
</comment>